<dbReference type="EMBL" id="FRDM01000009">
    <property type="protein sequence ID" value="SHN74760.1"/>
    <property type="molecule type" value="Genomic_DNA"/>
</dbReference>
<keyword evidence="1" id="KW-0812">Transmembrane</keyword>
<accession>A0A1M7TVQ0</accession>
<evidence type="ECO:0000313" key="2">
    <source>
        <dbReference type="EMBL" id="SHN74760.1"/>
    </source>
</evidence>
<dbReference type="RefSeq" id="WP_141242989.1">
    <property type="nucleotide sequence ID" value="NZ_FRDM01000009.1"/>
</dbReference>
<proteinExistence type="predicted"/>
<evidence type="ECO:0000256" key="1">
    <source>
        <dbReference type="SAM" id="Phobius"/>
    </source>
</evidence>
<reference evidence="2 3" key="1">
    <citation type="submission" date="2016-12" db="EMBL/GenBank/DDBJ databases">
        <authorList>
            <person name="Song W.-J."/>
            <person name="Kurnit D.M."/>
        </authorList>
    </citation>
    <scope>NUCLEOTIDE SEQUENCE [LARGE SCALE GENOMIC DNA]</scope>
    <source>
        <strain evidence="2 3">DSM 43162</strain>
    </source>
</reference>
<sequence length="159" mass="16748">MTSTVTTPTETAAPSTGRTGLPAVLARRWPTGVAFVATAASLTLLSPLPEQVQVWTSAWCVLLAAVIYLTWGTARGELAARRRLTAQTTGVLAFGAIAITAVAVDPDAARYVLAAGWTAHAAWDALHHRLGRVVPRWYAETCLVADLCLATVLLTVGLV</sequence>
<evidence type="ECO:0000313" key="3">
    <source>
        <dbReference type="Proteomes" id="UP000184428"/>
    </source>
</evidence>
<keyword evidence="1" id="KW-0472">Membrane</keyword>
<dbReference type="AlphaFoldDB" id="A0A1M7TVQ0"/>
<dbReference type="OrthoDB" id="582306at2"/>
<organism evidence="2 3">
    <name type="scientific">Geodermatophilus obscurus</name>
    <dbReference type="NCBI Taxonomy" id="1861"/>
    <lineage>
        <taxon>Bacteria</taxon>
        <taxon>Bacillati</taxon>
        <taxon>Actinomycetota</taxon>
        <taxon>Actinomycetes</taxon>
        <taxon>Geodermatophilales</taxon>
        <taxon>Geodermatophilaceae</taxon>
        <taxon>Geodermatophilus</taxon>
    </lineage>
</organism>
<feature type="transmembrane region" description="Helical" evidence="1">
    <location>
        <begin position="52"/>
        <end position="72"/>
    </location>
</feature>
<keyword evidence="1" id="KW-1133">Transmembrane helix</keyword>
<gene>
    <name evidence="2" type="ORF">SAMN05660350_02244</name>
</gene>
<name>A0A1M7TVQ0_9ACTN</name>
<dbReference type="Proteomes" id="UP000184428">
    <property type="component" value="Unassembled WGS sequence"/>
</dbReference>
<protein>
    <submittedName>
        <fullName evidence="2">Uncharacterized protein</fullName>
    </submittedName>
</protein>